<reference evidence="1 2" key="1">
    <citation type="journal article" date="2020" name="ISME J.">
        <title>Comparative genomics reveals insights into cyanobacterial evolution and habitat adaptation.</title>
        <authorList>
            <person name="Chen M.Y."/>
            <person name="Teng W.K."/>
            <person name="Zhao L."/>
            <person name="Hu C.X."/>
            <person name="Zhou Y.K."/>
            <person name="Han B.P."/>
            <person name="Song L.R."/>
            <person name="Shu W.S."/>
        </authorList>
    </citation>
    <scope>NUCLEOTIDE SEQUENCE [LARGE SCALE GENOMIC DNA]</scope>
    <source>
        <strain evidence="1 2">FACHB-1050</strain>
    </source>
</reference>
<name>A0ABR8C7S7_9CYAN</name>
<keyword evidence="2" id="KW-1185">Reference proteome</keyword>
<sequence length="121" mass="12871">MTEAIAVIEFFKGSFGEIGSEVFNGSPISLIEVNKSVVNREADPQSVIDKFVFGEVPTGLINGSNATFTATDQFIPESLVVKVNGITQKLTNDYTVSGGLTISLLVSPVVGDSILIDYIKV</sequence>
<dbReference type="EMBL" id="JACJQY010000008">
    <property type="protein sequence ID" value="MBD2316646.1"/>
    <property type="molecule type" value="Genomic_DNA"/>
</dbReference>
<evidence type="ECO:0000313" key="1">
    <source>
        <dbReference type="EMBL" id="MBD2316646.1"/>
    </source>
</evidence>
<evidence type="ECO:0000313" key="2">
    <source>
        <dbReference type="Proteomes" id="UP000618445"/>
    </source>
</evidence>
<accession>A0ABR8C7S7</accession>
<dbReference type="Proteomes" id="UP000618445">
    <property type="component" value="Unassembled WGS sequence"/>
</dbReference>
<comment type="caution">
    <text evidence="1">The sequence shown here is derived from an EMBL/GenBank/DDBJ whole genome shotgun (WGS) entry which is preliminary data.</text>
</comment>
<dbReference type="RefSeq" id="WP_190577534.1">
    <property type="nucleotide sequence ID" value="NZ_CAWPQU010000078.1"/>
</dbReference>
<proteinExistence type="predicted"/>
<gene>
    <name evidence="1" type="ORF">H6G05_07270</name>
</gene>
<protein>
    <submittedName>
        <fullName evidence="1">Uncharacterized protein</fullName>
    </submittedName>
</protein>
<organism evidence="1 2">
    <name type="scientific">Phormidium tenue FACHB-1050</name>
    <dbReference type="NCBI Taxonomy" id="2692857"/>
    <lineage>
        <taxon>Bacteria</taxon>
        <taxon>Bacillati</taxon>
        <taxon>Cyanobacteriota</taxon>
        <taxon>Cyanophyceae</taxon>
        <taxon>Oscillatoriophycideae</taxon>
        <taxon>Oscillatoriales</taxon>
        <taxon>Oscillatoriaceae</taxon>
        <taxon>Phormidium</taxon>
    </lineage>
</organism>